<dbReference type="Pfam" id="PF04290">
    <property type="entry name" value="DctQ"/>
    <property type="match status" value="1"/>
</dbReference>
<accession>A0A1I5M534</accession>
<evidence type="ECO:0000256" key="5">
    <source>
        <dbReference type="ARBA" id="ARBA00022692"/>
    </source>
</evidence>
<sequence length="182" mass="20332">MSTKIPNITDSDEEHKRHTRLTLETAPAWLFAFVVIATTYEVIARYVFMAPTVWANELSLYVCAIGYVYAGIYSMKHDRHLRITIAYDLAGPKLRLFFDIVQFVSIIIFCAALSIYGFDEAWEALTTWERYGTAFNAPIPATIKPFIVVCGAVMALYATRNFILKLAAFKAAITAGGKNADA</sequence>
<gene>
    <name evidence="11" type="ORF">SAMN04488056_11934</name>
</gene>
<dbReference type="EMBL" id="FOVR01000019">
    <property type="protein sequence ID" value="SFP04427.1"/>
    <property type="molecule type" value="Genomic_DNA"/>
</dbReference>
<feature type="transmembrane region" description="Helical" evidence="9">
    <location>
        <begin position="26"/>
        <end position="46"/>
    </location>
</feature>
<protein>
    <recommendedName>
        <fullName evidence="9">TRAP transporter small permease protein</fullName>
    </recommendedName>
</protein>
<comment type="subunit">
    <text evidence="9">The complex comprises the extracytoplasmic solute receptor protein and the two transmembrane proteins.</text>
</comment>
<comment type="subcellular location">
    <subcellularLocation>
        <location evidence="1 9">Cell inner membrane</location>
        <topology evidence="1 9">Multi-pass membrane protein</topology>
    </subcellularLocation>
</comment>
<proteinExistence type="inferred from homology"/>
<evidence type="ECO:0000256" key="3">
    <source>
        <dbReference type="ARBA" id="ARBA00022475"/>
    </source>
</evidence>
<dbReference type="GO" id="GO:0022857">
    <property type="term" value="F:transmembrane transporter activity"/>
    <property type="evidence" value="ECO:0007669"/>
    <property type="project" value="UniProtKB-UniRule"/>
</dbReference>
<dbReference type="AlphaFoldDB" id="A0A1I5M534"/>
<keyword evidence="2 9" id="KW-0813">Transport</keyword>
<dbReference type="STRING" id="655353.SAMN04488056_11934"/>
<feature type="transmembrane region" description="Helical" evidence="9">
    <location>
        <begin position="138"/>
        <end position="158"/>
    </location>
</feature>
<evidence type="ECO:0000256" key="4">
    <source>
        <dbReference type="ARBA" id="ARBA00022519"/>
    </source>
</evidence>
<keyword evidence="7 9" id="KW-0472">Membrane</keyword>
<evidence type="ECO:0000256" key="6">
    <source>
        <dbReference type="ARBA" id="ARBA00022989"/>
    </source>
</evidence>
<comment type="function">
    <text evidence="9">Part of the tripartite ATP-independent periplasmic (TRAP) transport system.</text>
</comment>
<keyword evidence="5 9" id="KW-0812">Transmembrane</keyword>
<evidence type="ECO:0000259" key="10">
    <source>
        <dbReference type="Pfam" id="PF04290"/>
    </source>
</evidence>
<dbReference type="Proteomes" id="UP000199236">
    <property type="component" value="Unassembled WGS sequence"/>
</dbReference>
<comment type="similarity">
    <text evidence="8 9">Belongs to the TRAP transporter small permease family.</text>
</comment>
<organism evidence="11 12">
    <name type="scientific">Cohaesibacter marisflavi</name>
    <dbReference type="NCBI Taxonomy" id="655353"/>
    <lineage>
        <taxon>Bacteria</taxon>
        <taxon>Pseudomonadati</taxon>
        <taxon>Pseudomonadota</taxon>
        <taxon>Alphaproteobacteria</taxon>
        <taxon>Hyphomicrobiales</taxon>
        <taxon>Cohaesibacteraceae</taxon>
    </lineage>
</organism>
<name>A0A1I5M534_9HYPH</name>
<evidence type="ECO:0000313" key="12">
    <source>
        <dbReference type="Proteomes" id="UP000199236"/>
    </source>
</evidence>
<keyword evidence="12" id="KW-1185">Reference proteome</keyword>
<evidence type="ECO:0000313" key="11">
    <source>
        <dbReference type="EMBL" id="SFP04427.1"/>
    </source>
</evidence>
<evidence type="ECO:0000256" key="2">
    <source>
        <dbReference type="ARBA" id="ARBA00022448"/>
    </source>
</evidence>
<dbReference type="InterPro" id="IPR007387">
    <property type="entry name" value="TRAP_DctQ"/>
</dbReference>
<keyword evidence="4 9" id="KW-0997">Cell inner membrane</keyword>
<feature type="transmembrane region" description="Helical" evidence="9">
    <location>
        <begin position="58"/>
        <end position="75"/>
    </location>
</feature>
<dbReference type="GO" id="GO:0005886">
    <property type="term" value="C:plasma membrane"/>
    <property type="evidence" value="ECO:0007669"/>
    <property type="project" value="UniProtKB-SubCell"/>
</dbReference>
<dbReference type="PANTHER" id="PTHR35011">
    <property type="entry name" value="2,3-DIKETO-L-GULONATE TRAP TRANSPORTER SMALL PERMEASE PROTEIN YIAM"/>
    <property type="match status" value="1"/>
</dbReference>
<dbReference type="InterPro" id="IPR055348">
    <property type="entry name" value="DctQ"/>
</dbReference>
<dbReference type="PANTHER" id="PTHR35011:SF4">
    <property type="entry name" value="SLL1102 PROTEIN"/>
    <property type="match status" value="1"/>
</dbReference>
<keyword evidence="6 9" id="KW-1133">Transmembrane helix</keyword>
<keyword evidence="3" id="KW-1003">Cell membrane</keyword>
<evidence type="ECO:0000256" key="8">
    <source>
        <dbReference type="ARBA" id="ARBA00038436"/>
    </source>
</evidence>
<feature type="transmembrane region" description="Helical" evidence="9">
    <location>
        <begin position="96"/>
        <end position="118"/>
    </location>
</feature>
<feature type="domain" description="Tripartite ATP-independent periplasmic transporters DctQ component" evidence="10">
    <location>
        <begin position="35"/>
        <end position="165"/>
    </location>
</feature>
<evidence type="ECO:0000256" key="1">
    <source>
        <dbReference type="ARBA" id="ARBA00004429"/>
    </source>
</evidence>
<evidence type="ECO:0000256" key="9">
    <source>
        <dbReference type="RuleBase" id="RU369079"/>
    </source>
</evidence>
<reference evidence="11 12" key="1">
    <citation type="submission" date="2016-10" db="EMBL/GenBank/DDBJ databases">
        <authorList>
            <person name="de Groot N.N."/>
        </authorList>
    </citation>
    <scope>NUCLEOTIDE SEQUENCE [LARGE SCALE GENOMIC DNA]</scope>
    <source>
        <strain evidence="11 12">CGMCC 1.9157</strain>
    </source>
</reference>
<dbReference type="RefSeq" id="WP_244544812.1">
    <property type="nucleotide sequence ID" value="NZ_FOVR01000019.1"/>
</dbReference>
<evidence type="ECO:0000256" key="7">
    <source>
        <dbReference type="ARBA" id="ARBA00023136"/>
    </source>
</evidence>